<dbReference type="eggNOG" id="COG0436">
    <property type="taxonomic scope" value="Bacteria"/>
</dbReference>
<organism evidence="8">
    <name type="scientific">Solibacter usitatus (strain Ellin6076)</name>
    <dbReference type="NCBI Taxonomy" id="234267"/>
    <lineage>
        <taxon>Bacteria</taxon>
        <taxon>Pseudomonadati</taxon>
        <taxon>Acidobacteriota</taxon>
        <taxon>Terriglobia</taxon>
        <taxon>Bryobacterales</taxon>
        <taxon>Solibacteraceae</taxon>
        <taxon>Candidatus Solibacter</taxon>
    </lineage>
</organism>
<dbReference type="SUPFAM" id="SSF53383">
    <property type="entry name" value="PLP-dependent transferases"/>
    <property type="match status" value="1"/>
</dbReference>
<dbReference type="InterPro" id="IPR015422">
    <property type="entry name" value="PyrdxlP-dep_Trfase_small"/>
</dbReference>
<keyword evidence="3 6" id="KW-0032">Aminotransferase</keyword>
<keyword evidence="4 6" id="KW-0808">Transferase</keyword>
<evidence type="ECO:0000256" key="3">
    <source>
        <dbReference type="ARBA" id="ARBA00022576"/>
    </source>
</evidence>
<evidence type="ECO:0000256" key="5">
    <source>
        <dbReference type="ARBA" id="ARBA00022898"/>
    </source>
</evidence>
<evidence type="ECO:0000256" key="6">
    <source>
        <dbReference type="RuleBase" id="RU000481"/>
    </source>
</evidence>
<evidence type="ECO:0000256" key="4">
    <source>
        <dbReference type="ARBA" id="ARBA00022679"/>
    </source>
</evidence>
<proteinExistence type="inferred from homology"/>
<evidence type="ECO:0000259" key="7">
    <source>
        <dbReference type="Pfam" id="PF00155"/>
    </source>
</evidence>
<feature type="domain" description="Aminotransferase class I/classII large" evidence="7">
    <location>
        <begin position="36"/>
        <end position="389"/>
    </location>
</feature>
<dbReference type="OrthoDB" id="9803354at2"/>
<dbReference type="InterPro" id="IPR015421">
    <property type="entry name" value="PyrdxlP-dep_Trfase_major"/>
</dbReference>
<dbReference type="HOGENOM" id="CLU_017584_4_3_0"/>
<dbReference type="EC" id="2.6.1.-" evidence="6"/>
<dbReference type="EMBL" id="CP000473">
    <property type="protein sequence ID" value="ABJ88185.1"/>
    <property type="molecule type" value="Genomic_DNA"/>
</dbReference>
<dbReference type="PANTHER" id="PTHR46383:SF1">
    <property type="entry name" value="ASPARTATE AMINOTRANSFERASE"/>
    <property type="match status" value="1"/>
</dbReference>
<evidence type="ECO:0000256" key="1">
    <source>
        <dbReference type="ARBA" id="ARBA00001933"/>
    </source>
</evidence>
<dbReference type="InterPro" id="IPR015424">
    <property type="entry name" value="PyrdxlP-dep_Trfase"/>
</dbReference>
<gene>
    <name evidence="8" type="ordered locus">Acid_7274</name>
</gene>
<comment type="cofactor">
    <cofactor evidence="1 6">
        <name>pyridoxal 5'-phosphate</name>
        <dbReference type="ChEBI" id="CHEBI:597326"/>
    </cofactor>
</comment>
<dbReference type="STRING" id="234267.Acid_7274"/>
<name>Q01Q85_SOLUE</name>
<reference evidence="8" key="1">
    <citation type="submission" date="2006-10" db="EMBL/GenBank/DDBJ databases">
        <title>Complete sequence of Solibacter usitatus Ellin6076.</title>
        <authorList>
            <consortium name="US DOE Joint Genome Institute"/>
            <person name="Copeland A."/>
            <person name="Lucas S."/>
            <person name="Lapidus A."/>
            <person name="Barry K."/>
            <person name="Detter J.C."/>
            <person name="Glavina del Rio T."/>
            <person name="Hammon N."/>
            <person name="Israni S."/>
            <person name="Dalin E."/>
            <person name="Tice H."/>
            <person name="Pitluck S."/>
            <person name="Thompson L.S."/>
            <person name="Brettin T."/>
            <person name="Bruce D."/>
            <person name="Han C."/>
            <person name="Tapia R."/>
            <person name="Gilna P."/>
            <person name="Schmutz J."/>
            <person name="Larimer F."/>
            <person name="Land M."/>
            <person name="Hauser L."/>
            <person name="Kyrpides N."/>
            <person name="Mikhailova N."/>
            <person name="Janssen P.H."/>
            <person name="Kuske C.R."/>
            <person name="Richardson P."/>
        </authorList>
    </citation>
    <scope>NUCLEOTIDE SEQUENCE</scope>
    <source>
        <strain evidence="8">Ellin6076</strain>
    </source>
</reference>
<dbReference type="InterPro" id="IPR004839">
    <property type="entry name" value="Aminotransferase_I/II_large"/>
</dbReference>
<comment type="similarity">
    <text evidence="2 6">Belongs to the class-I pyridoxal-phosphate-dependent aminotransferase family.</text>
</comment>
<dbReference type="AlphaFoldDB" id="Q01Q85"/>
<dbReference type="FunFam" id="3.40.640.10:FF:000033">
    <property type="entry name" value="Aspartate aminotransferase"/>
    <property type="match status" value="1"/>
</dbReference>
<dbReference type="GO" id="GO:0008483">
    <property type="term" value="F:transaminase activity"/>
    <property type="evidence" value="ECO:0007669"/>
    <property type="project" value="UniProtKB-KW"/>
</dbReference>
<dbReference type="Pfam" id="PF00155">
    <property type="entry name" value="Aminotran_1_2"/>
    <property type="match status" value="1"/>
</dbReference>
<dbReference type="InParanoid" id="Q01Q85"/>
<accession>Q01Q85</accession>
<evidence type="ECO:0000313" key="8">
    <source>
        <dbReference type="EMBL" id="ABJ88185.1"/>
    </source>
</evidence>
<dbReference type="CDD" id="cd00609">
    <property type="entry name" value="AAT_like"/>
    <property type="match status" value="1"/>
</dbReference>
<dbReference type="InterPro" id="IPR004838">
    <property type="entry name" value="NHTrfase_class1_PyrdxlP-BS"/>
</dbReference>
<dbReference type="GO" id="GO:0006520">
    <property type="term" value="P:amino acid metabolic process"/>
    <property type="evidence" value="ECO:0007669"/>
    <property type="project" value="InterPro"/>
</dbReference>
<dbReference type="Gene3D" id="3.90.1150.10">
    <property type="entry name" value="Aspartate Aminotransferase, domain 1"/>
    <property type="match status" value="1"/>
</dbReference>
<dbReference type="GO" id="GO:0030170">
    <property type="term" value="F:pyridoxal phosphate binding"/>
    <property type="evidence" value="ECO:0007669"/>
    <property type="project" value="InterPro"/>
</dbReference>
<dbReference type="PROSITE" id="PS00105">
    <property type="entry name" value="AA_TRANSFER_CLASS_1"/>
    <property type="match status" value="1"/>
</dbReference>
<keyword evidence="5" id="KW-0663">Pyridoxal phosphate</keyword>
<dbReference type="Gene3D" id="3.40.640.10">
    <property type="entry name" value="Type I PLP-dependent aspartate aminotransferase-like (Major domain)"/>
    <property type="match status" value="1"/>
</dbReference>
<dbReference type="InterPro" id="IPR050596">
    <property type="entry name" value="AspAT/PAT-like"/>
</dbReference>
<protein>
    <recommendedName>
        <fullName evidence="6">Aminotransferase</fullName>
        <ecNumber evidence="6">2.6.1.-</ecNumber>
    </recommendedName>
</protein>
<sequence length="397" mass="42826">MQAAVNPIADRISSISVSSTMKVSAEAEKLRSEGVDVVDFGAGEPDFPTPDNIKQAAVRALEQNFTKYTAAGGTAELKKAVCEAHARDFGTDYKPAECLITVGGKHVIFNLIQALVNPGDEVVIPVPYWVTYKDVVNYAGGKCVFVDTDESQGFALTAAMLEPHLTARTRLVIINSPSNPSGAVVDRAEFEKIFQLTSSRGIYLMTDECYCKFLYDSQPFSIASLPGAKETVLVAGSLSKTYAMTGWRIGFGLVPQAIVGAMTKLQSHSTSNPCSISQKAAVEALRGPQESVAIMLAEYHKRRDYVVERLRAIPGVKCAMPQGAFYAYPNVGVVLGGKSGIANTLQLSERLLAESHVAVVPGEAFGTDQHIRLSYATSMHELGRGLDRIHEFIVKNS</sequence>
<dbReference type="KEGG" id="sus:Acid_7274"/>
<evidence type="ECO:0000256" key="2">
    <source>
        <dbReference type="ARBA" id="ARBA00007441"/>
    </source>
</evidence>
<dbReference type="PANTHER" id="PTHR46383">
    <property type="entry name" value="ASPARTATE AMINOTRANSFERASE"/>
    <property type="match status" value="1"/>
</dbReference>